<sequence>MRESIHSSDLRQRSKSEASLYKLGCPRFGGPDAGYVLSGRMHAVTDKISGDVQDGQRTTVSLCRNKDSWPSIAVTCKCYDAQTVISFTCSSN</sequence>
<keyword evidence="2" id="KW-1185">Reference proteome</keyword>
<gene>
    <name evidence="1" type="ORF">KIN20_018928</name>
</gene>
<name>A0AAD5MQL4_PARTN</name>
<dbReference type="Proteomes" id="UP001196413">
    <property type="component" value="Unassembled WGS sequence"/>
</dbReference>
<dbReference type="AlphaFoldDB" id="A0AAD5MQL4"/>
<reference evidence="1" key="1">
    <citation type="submission" date="2021-06" db="EMBL/GenBank/DDBJ databases">
        <title>Parelaphostrongylus tenuis whole genome reference sequence.</title>
        <authorList>
            <person name="Garwood T.J."/>
            <person name="Larsen P.A."/>
            <person name="Fountain-Jones N.M."/>
            <person name="Garbe J.R."/>
            <person name="Macchietto M.G."/>
            <person name="Kania S.A."/>
            <person name="Gerhold R.W."/>
            <person name="Richards J.E."/>
            <person name="Wolf T.M."/>
        </authorList>
    </citation>
    <scope>NUCLEOTIDE SEQUENCE</scope>
    <source>
        <strain evidence="1">MNPRO001-30</strain>
        <tissue evidence="1">Meninges</tissue>
    </source>
</reference>
<dbReference type="EMBL" id="JAHQIW010003767">
    <property type="protein sequence ID" value="KAJ1360048.1"/>
    <property type="molecule type" value="Genomic_DNA"/>
</dbReference>
<protein>
    <submittedName>
        <fullName evidence="1">Uncharacterized protein</fullName>
    </submittedName>
</protein>
<evidence type="ECO:0000313" key="2">
    <source>
        <dbReference type="Proteomes" id="UP001196413"/>
    </source>
</evidence>
<evidence type="ECO:0000313" key="1">
    <source>
        <dbReference type="EMBL" id="KAJ1360048.1"/>
    </source>
</evidence>
<accession>A0AAD5MQL4</accession>
<proteinExistence type="predicted"/>
<organism evidence="1 2">
    <name type="scientific">Parelaphostrongylus tenuis</name>
    <name type="common">Meningeal worm</name>
    <dbReference type="NCBI Taxonomy" id="148309"/>
    <lineage>
        <taxon>Eukaryota</taxon>
        <taxon>Metazoa</taxon>
        <taxon>Ecdysozoa</taxon>
        <taxon>Nematoda</taxon>
        <taxon>Chromadorea</taxon>
        <taxon>Rhabditida</taxon>
        <taxon>Rhabditina</taxon>
        <taxon>Rhabditomorpha</taxon>
        <taxon>Strongyloidea</taxon>
        <taxon>Metastrongylidae</taxon>
        <taxon>Parelaphostrongylus</taxon>
    </lineage>
</organism>
<comment type="caution">
    <text evidence="1">The sequence shown here is derived from an EMBL/GenBank/DDBJ whole genome shotgun (WGS) entry which is preliminary data.</text>
</comment>